<keyword evidence="3" id="KW-0064">Aspartyl protease</keyword>
<reference evidence="8" key="1">
    <citation type="submission" date="2018-08" db="EMBL/GenBank/DDBJ databases">
        <authorList>
            <person name="Rossello M."/>
        </authorList>
    </citation>
    <scope>NUCLEOTIDE SEQUENCE [LARGE SCALE GENOMIC DNA]</scope>
    <source>
        <strain evidence="8">cv. Chinese Spring</strain>
    </source>
</reference>
<feature type="chain" id="PRO_5043177556" description="Peptidase A1 domain-containing protein" evidence="6">
    <location>
        <begin position="21"/>
        <end position="451"/>
    </location>
</feature>
<evidence type="ECO:0000256" key="1">
    <source>
        <dbReference type="ARBA" id="ARBA00007447"/>
    </source>
</evidence>
<dbReference type="PROSITE" id="PS51767">
    <property type="entry name" value="PEPTIDASE_A1"/>
    <property type="match status" value="1"/>
</dbReference>
<evidence type="ECO:0000313" key="9">
    <source>
        <dbReference type="Proteomes" id="UP000019116"/>
    </source>
</evidence>
<keyword evidence="9" id="KW-1185">Reference proteome</keyword>
<dbReference type="SMR" id="A0A3B6MIX0"/>
<keyword evidence="4" id="KW-0378">Hydrolase</keyword>
<keyword evidence="2" id="KW-0645">Protease</keyword>
<dbReference type="GO" id="GO:0004190">
    <property type="term" value="F:aspartic-type endopeptidase activity"/>
    <property type="evidence" value="ECO:0000318"/>
    <property type="project" value="GO_Central"/>
</dbReference>
<evidence type="ECO:0000256" key="3">
    <source>
        <dbReference type="ARBA" id="ARBA00022750"/>
    </source>
</evidence>
<proteinExistence type="inferred from homology"/>
<dbReference type="InterPro" id="IPR032861">
    <property type="entry name" value="TAXi_N"/>
</dbReference>
<dbReference type="InterPro" id="IPR001969">
    <property type="entry name" value="Aspartic_peptidase_AS"/>
</dbReference>
<accession>A0A3B6MIX0</accession>
<dbReference type="EnsemblPlants" id="TraesCS5D02G034000.1">
    <property type="protein sequence ID" value="TraesCS5D02G034000.1"/>
    <property type="gene ID" value="TraesCS5D02G034000"/>
</dbReference>
<protein>
    <recommendedName>
        <fullName evidence="7">Peptidase A1 domain-containing protein</fullName>
    </recommendedName>
</protein>
<dbReference type="Gramene" id="TraesCS5D02G034000.1">
    <property type="protein sequence ID" value="TraesCS5D02G034000.1"/>
    <property type="gene ID" value="TraesCS5D02G034000"/>
</dbReference>
<dbReference type="Pfam" id="PF14541">
    <property type="entry name" value="TAXi_C"/>
    <property type="match status" value="1"/>
</dbReference>
<feature type="signal peptide" evidence="6">
    <location>
        <begin position="1"/>
        <end position="20"/>
    </location>
</feature>
<dbReference type="InterPro" id="IPR034161">
    <property type="entry name" value="Pepsin-like_plant"/>
</dbReference>
<dbReference type="CDD" id="cd05476">
    <property type="entry name" value="pepsin_A_like_plant"/>
    <property type="match status" value="1"/>
</dbReference>
<name>A0A3B6MIX0_WHEAT</name>
<evidence type="ECO:0000259" key="7">
    <source>
        <dbReference type="PROSITE" id="PS51767"/>
    </source>
</evidence>
<keyword evidence="5" id="KW-0325">Glycoprotein</keyword>
<organism evidence="8">
    <name type="scientific">Triticum aestivum</name>
    <name type="common">Wheat</name>
    <dbReference type="NCBI Taxonomy" id="4565"/>
    <lineage>
        <taxon>Eukaryota</taxon>
        <taxon>Viridiplantae</taxon>
        <taxon>Streptophyta</taxon>
        <taxon>Embryophyta</taxon>
        <taxon>Tracheophyta</taxon>
        <taxon>Spermatophyta</taxon>
        <taxon>Magnoliopsida</taxon>
        <taxon>Liliopsida</taxon>
        <taxon>Poales</taxon>
        <taxon>Poaceae</taxon>
        <taxon>BOP clade</taxon>
        <taxon>Pooideae</taxon>
        <taxon>Triticodae</taxon>
        <taxon>Triticeae</taxon>
        <taxon>Triticinae</taxon>
        <taxon>Triticum</taxon>
    </lineage>
</organism>
<dbReference type="AlphaFoldDB" id="A0A3B6MIX0"/>
<dbReference type="InterPro" id="IPR033121">
    <property type="entry name" value="PEPTIDASE_A1"/>
</dbReference>
<evidence type="ECO:0000256" key="6">
    <source>
        <dbReference type="SAM" id="SignalP"/>
    </source>
</evidence>
<dbReference type="OrthoDB" id="775830at2759"/>
<comment type="similarity">
    <text evidence="1">Belongs to the peptidase A1 family.</text>
</comment>
<dbReference type="GO" id="GO:0006508">
    <property type="term" value="P:proteolysis"/>
    <property type="evidence" value="ECO:0007669"/>
    <property type="project" value="UniProtKB-KW"/>
</dbReference>
<dbReference type="OMA" id="CDATSFC"/>
<dbReference type="Gene3D" id="2.40.70.10">
    <property type="entry name" value="Acid Proteases"/>
    <property type="match status" value="2"/>
</dbReference>
<dbReference type="STRING" id="4565.A0A3B6MIX0"/>
<sequence>MCRPLSLLGLFLILTPLLCGCTDGGFSVELIHRDSPRSPFHDPSLTPRARLLAAVRRSYAGSDSSDTDGAVSEVISGTFQFFMYVNVGTPRTRMLALVDTGSDLVWLRCTNGSASPAAAGGTSSVFDISSSSTYGRVGCQSDSCHSVHGTSCDATSFCQYSYSYVGGSNSSGLVATETFTFDDAPGGCTGCRERRQLQVPRVNFGCATTANFPGYGIVGLSDGKSSLINQMSAATSLGRRFSYCLTPYLSDVSSALNFGSRATVTEPGAVTTPMVHSPVHVEAFYTVEIVALRVGSSIIKPPKRSPVIVDSGSLLTSLDKELLDPIVEALTGSIKLPRKPPPSPNPELFSVCYEADGMKALEKVFPDVTLELGGGALLTLKAENLFMDLLLRTVCLAVVPVTYEGSVPTIGSIMQQNMHVGYDLDKRTITFAPADCATSYPSPPALCCVAI</sequence>
<dbReference type="PROSITE" id="PS51257">
    <property type="entry name" value="PROKAR_LIPOPROTEIN"/>
    <property type="match status" value="1"/>
</dbReference>
<keyword evidence="6" id="KW-0732">Signal</keyword>
<gene>
    <name evidence="8" type="primary">LOC123101155</name>
</gene>
<evidence type="ECO:0000256" key="2">
    <source>
        <dbReference type="ARBA" id="ARBA00022670"/>
    </source>
</evidence>
<dbReference type="SUPFAM" id="SSF50630">
    <property type="entry name" value="Acid proteases"/>
    <property type="match status" value="1"/>
</dbReference>
<dbReference type="GO" id="GO:0005576">
    <property type="term" value="C:extracellular region"/>
    <property type="evidence" value="ECO:0000318"/>
    <property type="project" value="GO_Central"/>
</dbReference>
<dbReference type="InterPro" id="IPR032799">
    <property type="entry name" value="TAXi_C"/>
</dbReference>
<reference evidence="8" key="2">
    <citation type="submission" date="2018-10" db="UniProtKB">
        <authorList>
            <consortium name="EnsemblPlants"/>
        </authorList>
    </citation>
    <scope>IDENTIFICATION</scope>
</reference>
<dbReference type="InterPro" id="IPR021109">
    <property type="entry name" value="Peptidase_aspartic_dom_sf"/>
</dbReference>
<dbReference type="Pfam" id="PF14543">
    <property type="entry name" value="TAXi_N"/>
    <property type="match status" value="1"/>
</dbReference>
<evidence type="ECO:0000313" key="8">
    <source>
        <dbReference type="EnsemblPlants" id="TraesCS5D02G034000.1"/>
    </source>
</evidence>
<feature type="domain" description="Peptidase A1" evidence="7">
    <location>
        <begin position="81"/>
        <end position="432"/>
    </location>
</feature>
<dbReference type="PANTHER" id="PTHR47967">
    <property type="entry name" value="OS07G0603500 PROTEIN-RELATED"/>
    <property type="match status" value="1"/>
</dbReference>
<dbReference type="Gramene" id="TraesCS5D03G0085100.1">
    <property type="protein sequence ID" value="TraesCS5D03G0085100.1.CDS"/>
    <property type="gene ID" value="TraesCS5D03G0085100"/>
</dbReference>
<dbReference type="PANTHER" id="PTHR47967:SF55">
    <property type="entry name" value="PEPTIDASE A1 DOMAIN-CONTAINING PROTEIN"/>
    <property type="match status" value="1"/>
</dbReference>
<dbReference type="PROSITE" id="PS00141">
    <property type="entry name" value="ASP_PROTEASE"/>
    <property type="match status" value="1"/>
</dbReference>
<evidence type="ECO:0000256" key="5">
    <source>
        <dbReference type="ARBA" id="ARBA00023180"/>
    </source>
</evidence>
<dbReference type="Proteomes" id="UP000019116">
    <property type="component" value="Chromosome 5D"/>
</dbReference>
<evidence type="ECO:0000256" key="4">
    <source>
        <dbReference type="ARBA" id="ARBA00022801"/>
    </source>
</evidence>
<dbReference type="InterPro" id="IPR051708">
    <property type="entry name" value="Plant_Aspart_Prot_A1"/>
</dbReference>